<dbReference type="Proteomes" id="UP000518288">
    <property type="component" value="Unassembled WGS sequence"/>
</dbReference>
<reference evidence="1 2" key="1">
    <citation type="submission" date="2020-07" db="EMBL/GenBank/DDBJ databases">
        <title>Genomic Encyclopedia of Archaeal and Bacterial Type Strains, Phase II (KMG-II): from individual species to whole genera.</title>
        <authorList>
            <person name="Goeker M."/>
        </authorList>
    </citation>
    <scope>NUCLEOTIDE SEQUENCE [LARGE SCALE GENOMIC DNA]</scope>
    <source>
        <strain evidence="1 2">DSM 21226</strain>
    </source>
</reference>
<protein>
    <recommendedName>
        <fullName evidence="3">Baseplate protein J-like domain-containing protein</fullName>
    </recommendedName>
</protein>
<dbReference type="RefSeq" id="WP_179636305.1">
    <property type="nucleotide sequence ID" value="NZ_JACCFH010000002.1"/>
</dbReference>
<keyword evidence="2" id="KW-1185">Reference proteome</keyword>
<evidence type="ECO:0008006" key="3">
    <source>
        <dbReference type="Google" id="ProtNLM"/>
    </source>
</evidence>
<name>A0A7Y9U7Q5_9BURK</name>
<evidence type="ECO:0000313" key="2">
    <source>
        <dbReference type="Proteomes" id="UP000518288"/>
    </source>
</evidence>
<accession>A0A7Y9U7Q5</accession>
<gene>
    <name evidence="1" type="ORF">BDD16_004460</name>
</gene>
<proteinExistence type="predicted"/>
<comment type="caution">
    <text evidence="1">The sequence shown here is derived from an EMBL/GenBank/DDBJ whole genome shotgun (WGS) entry which is preliminary data.</text>
</comment>
<organism evidence="1 2">
    <name type="scientific">Sphaerotilus montanus</name>
    <dbReference type="NCBI Taxonomy" id="522889"/>
    <lineage>
        <taxon>Bacteria</taxon>
        <taxon>Pseudomonadati</taxon>
        <taxon>Pseudomonadota</taxon>
        <taxon>Betaproteobacteria</taxon>
        <taxon>Burkholderiales</taxon>
        <taxon>Sphaerotilaceae</taxon>
        <taxon>Sphaerotilus</taxon>
    </lineage>
</organism>
<dbReference type="EMBL" id="JACCFH010000002">
    <property type="protein sequence ID" value="NYG35398.1"/>
    <property type="molecule type" value="Genomic_DNA"/>
</dbReference>
<evidence type="ECO:0000313" key="1">
    <source>
        <dbReference type="EMBL" id="NYG35398.1"/>
    </source>
</evidence>
<sequence length="1346" mass="147661">MTDGCEQRKRLPAALSEGYFRPVETSFETLVAMSADLGSRLRFVDDQQRAVGTWGELFDTDEALVMARIIATDLAFAQARFMHDADSAPPAVLAEQVVELARQIDHWLKALSMSEEAASRSLRARIEHLVTQMLGDDLKWIFDRFGEAAPMVALRKRFDPLWLTRRPMRAVHGQRSDREVLRGRFFSLLSAASQLQALARKLLPQSLVSQAHAPAASLLMAFLQLHEVAQRRINQFTRRHADFYYDEVLCMQPLPAVPDSVHLVLERDPRATRELLIARGTPFVAGKDANGQPIKFLADESLHVTDARVSALLTLCLNRDPLISPEREFGYATRAESACLPWPPRKALAADTAPPYWPMFSGSSHLPGGSQQARIGLAFASPLLFLQEGEREISLKLTLGHPVKTDARTQALSSRVAAASGVRARRFLQLLVKQYLLLTPELSSPAERADINGTAVRLAGQVLARAPVTDGPLVGCYERYLVEWTASAPTHPLFFARLGKLFAYWLMSHDDWLSDLQLDALREAATRLLDACDRPAPTAGDPRCLIQGPNRPERALIFGQIFNSLFEFSLSTASGWLSVSDFYVTSGAETQAPTSPFTTIDVVLRLRSSDPAVVGCIETVHGTSWATTLPVLQLRLRSDGRLYPYSLLEEMLLNEAQLAVQVRGVRKLLLDNNLGRLDASKPFMPFGPLPTTASYLVFGSPEMARKNVTHLAVNLRWSGLPVDEGGFAKYYAAYPSELPPTPPLRNASFTVTGSILRDGIWQAAGAPGSLPLFHTADRSGRLGPGARLVFNETALLAHAWGHGEVLEFKPGALGGFYRLQLASPGSGFGHAQYSGLLTEVVSANTLRKGKRPQPLPPPPYTPLVEDITLDYAAQSTLVFGRESAPLDAEAASKIERVLHLHPFGQVSIYPGAAEAHPTLWPRIAHDGNLYIGLSLPDEGDVELGGHLTLHFHLRDEAAVETFNGEPRPKTHWAYLASNQWRPLSASQVVSDTTCGFLTSGIVTLDLPSQIDRNNTLLPADCHWLRLSVDGGFETFAALYGVRTQALRATRVLPAGASGVMKALPAGSVKEPGATLYGLASLAQIGPSFGMRAAEDRQQMRTRVGERLRHKQRASTPWDYERLVLEHFPSVLKVKCFPHLTSRVAGVSPGEVVVVVVPSPLSEAAAAEPHLNAVELARIQAYLKGLASPFARIQVRNAVYERIQVSCTVKLARGVQAGHALRRINQAITDHISPWRSGGYQPSFDWTIRCADVEAHIRTLDCVDFVTQLSLLHVARSDDRIYTLSDTARGQTDQASRARPRSPWSIALPMHEHMVRTVDTTTDDRPEPIGIAQLGVGSTFIIGGAAR</sequence>